<dbReference type="KEGG" id="cau:Caur_2699"/>
<dbReference type="PATRIC" id="fig|324602.8.peg.3043"/>
<dbReference type="Pfam" id="PF04851">
    <property type="entry name" value="ResIII"/>
    <property type="match status" value="1"/>
</dbReference>
<dbReference type="GO" id="GO:0004386">
    <property type="term" value="F:helicase activity"/>
    <property type="evidence" value="ECO:0007669"/>
    <property type="project" value="UniProtKB-KW"/>
</dbReference>
<evidence type="ECO:0000256" key="3">
    <source>
        <dbReference type="ARBA" id="ARBA00022806"/>
    </source>
</evidence>
<dbReference type="EnsemblBacteria" id="ABY35904">
    <property type="protein sequence ID" value="ABY35904"/>
    <property type="gene ID" value="Caur_2699"/>
</dbReference>
<dbReference type="SUPFAM" id="SSF52540">
    <property type="entry name" value="P-loop containing nucleoside triphosphate hydrolases"/>
    <property type="match status" value="2"/>
</dbReference>
<accession>A9WJK0</accession>
<evidence type="ECO:0000256" key="4">
    <source>
        <dbReference type="ARBA" id="ARBA00022840"/>
    </source>
</evidence>
<dbReference type="HOGENOM" id="CLU_009519_0_0_0"/>
<dbReference type="EMBL" id="CP000909">
    <property type="protein sequence ID" value="ABY35904.1"/>
    <property type="molecule type" value="Genomic_DNA"/>
</dbReference>
<dbReference type="InterPro" id="IPR014001">
    <property type="entry name" value="Helicase_ATP-bd"/>
</dbReference>
<dbReference type="Gene3D" id="3.40.50.300">
    <property type="entry name" value="P-loop containing nucleotide triphosphate hydrolases"/>
    <property type="match status" value="1"/>
</dbReference>
<dbReference type="eggNOG" id="COG0553">
    <property type="taxonomic scope" value="Bacteria"/>
</dbReference>
<dbReference type="Pfam" id="PF00271">
    <property type="entry name" value="Helicase_C"/>
    <property type="match status" value="1"/>
</dbReference>
<evidence type="ECO:0000259" key="6">
    <source>
        <dbReference type="PROSITE" id="PS51192"/>
    </source>
</evidence>
<evidence type="ECO:0000259" key="7">
    <source>
        <dbReference type="PROSITE" id="PS51194"/>
    </source>
</evidence>
<keyword evidence="4" id="KW-0067">ATP-binding</keyword>
<dbReference type="SMART" id="SM00490">
    <property type="entry name" value="HELICc"/>
    <property type="match status" value="1"/>
</dbReference>
<dbReference type="GO" id="GO:0003682">
    <property type="term" value="F:chromatin binding"/>
    <property type="evidence" value="ECO:0000318"/>
    <property type="project" value="GO_Central"/>
</dbReference>
<dbReference type="Proteomes" id="UP000002008">
    <property type="component" value="Chromosome"/>
</dbReference>
<dbReference type="PROSITE" id="PS51192">
    <property type="entry name" value="HELICASE_ATP_BIND_1"/>
    <property type="match status" value="1"/>
</dbReference>
<dbReference type="GO" id="GO:0031507">
    <property type="term" value="P:heterochromatin formation"/>
    <property type="evidence" value="ECO:0000318"/>
    <property type="project" value="GO_Central"/>
</dbReference>
<dbReference type="CDD" id="cd18011">
    <property type="entry name" value="DEXDc_RapA"/>
    <property type="match status" value="1"/>
</dbReference>
<evidence type="ECO:0000256" key="2">
    <source>
        <dbReference type="ARBA" id="ARBA00022801"/>
    </source>
</evidence>
<dbReference type="Pfam" id="PF13020">
    <property type="entry name" value="NOV_C"/>
    <property type="match status" value="1"/>
</dbReference>
<sequence>MLALDDLKPGVTIRGILPDTPVTVVSVQWYGTEALTLVYRDPSGKVADQLLYRSDEARLELVEQGRPWSFDGDGSLFRLVAEAHRIRLAYLFDPLLAVHTSLVEPLPHQITAVYEAMLPRQPLRFLLADDPGAGKTIMAGLLMKELIARGDLQRCLVICPGNLVEQWQDELDRRFHLPFEILTNDGLEAARTGNWFLEHPLVIARLDKLARDEQAQAKLAAPDNRYDLVVIDEAHKLSASFFGGEIKYTKRYQLGQLVSRLTRHFLLMTATPHNGKEADFQLFLALLDADRFEGRFRDGVHQVDVSDLMRRMTKEHLLKFDGTPLFPERIAYTVPYRLSAEEARLYHDVTTYVREEFNRADALQNDRRSGTVGFALTILQRRLASSPEAIYQSLRRRRERLERRLRELELEQREVQVTSSMPDLSREDIDELEEAPESELAQIEEDVLDQATAARTIAELRREIDTLRALEVQADAVRRQGVDTKWRELSALLGEIFTPAALAPQIAEAHTPYDADGAPKPKPSPTQKLVVFTEHRDTLTYLERKINGLFGRPDAVVVIHGGMGREERRKAQEQFLHDPAVRVLVATDAAGEGINLQRAHLMVNYDLPWNPNRLEQRFGRIHRIGQTEVCFLWNLVADETREGDVYRRLLDKLEEARRALGGKVFDVLGKLQFDGRPLRDLMIEAIRYGDQPEVRARLSQVVENAVDKERLQALLEERALAHDVMDVSRVARIRVEMERAAARRLQPHYIESFFLAAFRRLGGTVREREPRRYEVTHVPAVVRNRNRQIGSGNPVLPRYERICFEKDLIAPMGRPLAAFVCPGHPLLDAVIDLTLEQHRDLLKRGAILVDERDVGREPRVLCIVEHAIQDASLLPSGERRTVSRRMLAVEIDAHGRTRHLQYAPYLDYRPLAADEPDAATILAHPDVAWVTHDLEQRVMQDVIAQMVPEHIREVRERRLAWIAKTRAAVQDRLTKEIIYWDRRAEEWKLDEQAGKRNARLNWQEARKRADDLEIRLKQRMDELDRESQLSPLPPVLVGGALIIPRGLLDALTGRSSTIPSQPTDTQAIAARARAIVMEIERSLGYEPSDREWDRLGYDIESRDPRTGRLRFIEVKGRRADADTITVTRNEILTALNKPDDYILALVSFQPDDRYQVRYIRHPFRREPDFGVTSVQYQVTELLSRGEEPQ</sequence>
<dbReference type="SMART" id="SM00487">
    <property type="entry name" value="DEXDc"/>
    <property type="match status" value="1"/>
</dbReference>
<evidence type="ECO:0000256" key="1">
    <source>
        <dbReference type="ARBA" id="ARBA00022741"/>
    </source>
</evidence>
<keyword evidence="9" id="KW-1185">Reference proteome</keyword>
<dbReference type="InterPro" id="IPR027417">
    <property type="entry name" value="P-loop_NTPase"/>
</dbReference>
<dbReference type="CDD" id="cd18793">
    <property type="entry name" value="SF2_C_SNF"/>
    <property type="match status" value="1"/>
</dbReference>
<protein>
    <submittedName>
        <fullName evidence="8">Helicase domain protein</fullName>
    </submittedName>
</protein>
<dbReference type="InterPro" id="IPR057342">
    <property type="entry name" value="DEXDc_RapA"/>
</dbReference>
<keyword evidence="2" id="KW-0378">Hydrolase</keyword>
<keyword evidence="1" id="KW-0547">Nucleotide-binding</keyword>
<dbReference type="InterPro" id="IPR024975">
    <property type="entry name" value="NOV_C"/>
</dbReference>
<feature type="domain" description="Helicase ATP-binding" evidence="6">
    <location>
        <begin position="116"/>
        <end position="290"/>
    </location>
</feature>
<dbReference type="InParanoid" id="A9WJK0"/>
<dbReference type="GO" id="GO:0005524">
    <property type="term" value="F:ATP binding"/>
    <property type="evidence" value="ECO:0007669"/>
    <property type="project" value="InterPro"/>
</dbReference>
<keyword evidence="3 8" id="KW-0347">Helicase</keyword>
<dbReference type="STRING" id="324602.Caur_2699"/>
<dbReference type="InterPro" id="IPR006935">
    <property type="entry name" value="Helicase/UvrB_N"/>
</dbReference>
<dbReference type="PANTHER" id="PTHR45766">
    <property type="entry name" value="DNA ANNEALING HELICASE AND ENDONUCLEASE ZRANB3 FAMILY MEMBER"/>
    <property type="match status" value="1"/>
</dbReference>
<feature type="coiled-coil region" evidence="5">
    <location>
        <begin position="391"/>
        <end position="418"/>
    </location>
</feature>
<feature type="domain" description="Helicase C-terminal" evidence="7">
    <location>
        <begin position="505"/>
        <end position="672"/>
    </location>
</feature>
<proteinExistence type="predicted"/>
<dbReference type="GO" id="GO:0016787">
    <property type="term" value="F:hydrolase activity"/>
    <property type="evidence" value="ECO:0007669"/>
    <property type="project" value="UniProtKB-KW"/>
</dbReference>
<gene>
    <name evidence="8" type="ordered locus">Caur_2699</name>
</gene>
<dbReference type="GO" id="GO:0045944">
    <property type="term" value="P:positive regulation of transcription by RNA polymerase II"/>
    <property type="evidence" value="ECO:0000318"/>
    <property type="project" value="GO_Central"/>
</dbReference>
<reference evidence="9" key="1">
    <citation type="journal article" date="2011" name="BMC Genomics">
        <title>Complete genome sequence of the filamentous anoxygenic phototrophic bacterium Chloroflexus aurantiacus.</title>
        <authorList>
            <person name="Tang K.H."/>
            <person name="Barry K."/>
            <person name="Chertkov O."/>
            <person name="Dalin E."/>
            <person name="Han C.S."/>
            <person name="Hauser L.J."/>
            <person name="Honchak B.M."/>
            <person name="Karbach L.E."/>
            <person name="Land M.L."/>
            <person name="Lapidus A."/>
            <person name="Larimer F.W."/>
            <person name="Mikhailova N."/>
            <person name="Pitluck S."/>
            <person name="Pierson B.K."/>
            <person name="Blankenship R.E."/>
        </authorList>
    </citation>
    <scope>NUCLEOTIDE SEQUENCE [LARGE SCALE GENOMIC DNA]</scope>
    <source>
        <strain evidence="9">ATCC 29366 / DSM 635 / J-10-fl</strain>
    </source>
</reference>
<dbReference type="AlphaFoldDB" id="A9WJK0"/>
<dbReference type="PROSITE" id="PS51194">
    <property type="entry name" value="HELICASE_CTER"/>
    <property type="match status" value="1"/>
</dbReference>
<dbReference type="PANTHER" id="PTHR45766:SF6">
    <property type="entry name" value="SWI_SNF-RELATED MATRIX-ASSOCIATED ACTIN-DEPENDENT REGULATOR OF CHROMATIN SUBFAMILY A-LIKE PROTEIN 1"/>
    <property type="match status" value="1"/>
</dbReference>
<feature type="coiled-coil region" evidence="5">
    <location>
        <begin position="995"/>
        <end position="1029"/>
    </location>
</feature>
<dbReference type="RefSeq" id="WP_012258557.1">
    <property type="nucleotide sequence ID" value="NC_010175.1"/>
</dbReference>
<keyword evidence="5" id="KW-0175">Coiled coil</keyword>
<evidence type="ECO:0000256" key="5">
    <source>
        <dbReference type="SAM" id="Coils"/>
    </source>
</evidence>
<dbReference type="InterPro" id="IPR038718">
    <property type="entry name" value="SNF2-like_sf"/>
</dbReference>
<dbReference type="InterPro" id="IPR049730">
    <property type="entry name" value="SNF2/RAD54-like_C"/>
</dbReference>
<evidence type="ECO:0000313" key="9">
    <source>
        <dbReference type="Proteomes" id="UP000002008"/>
    </source>
</evidence>
<dbReference type="GO" id="GO:0003677">
    <property type="term" value="F:DNA binding"/>
    <property type="evidence" value="ECO:0000318"/>
    <property type="project" value="GO_Central"/>
</dbReference>
<evidence type="ECO:0000313" key="8">
    <source>
        <dbReference type="EMBL" id="ABY35904.1"/>
    </source>
</evidence>
<name>A9WJK0_CHLAA</name>
<dbReference type="Gene3D" id="3.40.50.10810">
    <property type="entry name" value="Tandem AAA-ATPase domain"/>
    <property type="match status" value="1"/>
</dbReference>
<dbReference type="FunCoup" id="A9WJK0">
    <property type="interactions" value="3"/>
</dbReference>
<feature type="coiled-coil region" evidence="5">
    <location>
        <begin position="450"/>
        <end position="480"/>
    </location>
</feature>
<organism evidence="8 9">
    <name type="scientific">Chloroflexus aurantiacus (strain ATCC 29366 / DSM 635 / J-10-fl)</name>
    <dbReference type="NCBI Taxonomy" id="324602"/>
    <lineage>
        <taxon>Bacteria</taxon>
        <taxon>Bacillati</taxon>
        <taxon>Chloroflexota</taxon>
        <taxon>Chloroflexia</taxon>
        <taxon>Chloroflexales</taxon>
        <taxon>Chloroflexineae</taxon>
        <taxon>Chloroflexaceae</taxon>
        <taxon>Chloroflexus</taxon>
    </lineage>
</organism>
<dbReference type="GO" id="GO:0140750">
    <property type="term" value="F:nucleosome array spacer activity"/>
    <property type="evidence" value="ECO:0000318"/>
    <property type="project" value="GO_Central"/>
</dbReference>
<dbReference type="InterPro" id="IPR001650">
    <property type="entry name" value="Helicase_C-like"/>
</dbReference>